<evidence type="ECO:0000313" key="4">
    <source>
        <dbReference type="Proteomes" id="UP000053558"/>
    </source>
</evidence>
<keyword evidence="2" id="KW-0732">Signal</keyword>
<dbReference type="GeneID" id="19202011"/>
<gene>
    <name evidence="3" type="ORF">CONPUDRAFT_144950</name>
</gene>
<name>A0A5M3MM07_CONPW</name>
<proteinExistence type="predicted"/>
<dbReference type="AlphaFoldDB" id="A0A5M3MM07"/>
<feature type="region of interest" description="Disordered" evidence="1">
    <location>
        <begin position="83"/>
        <end position="263"/>
    </location>
</feature>
<evidence type="ECO:0000313" key="3">
    <source>
        <dbReference type="EMBL" id="EIW79804.1"/>
    </source>
</evidence>
<dbReference type="Proteomes" id="UP000053558">
    <property type="component" value="Unassembled WGS sequence"/>
</dbReference>
<feature type="signal peptide" evidence="2">
    <location>
        <begin position="1"/>
        <end position="16"/>
    </location>
</feature>
<accession>A0A5M3MM07</accession>
<comment type="caution">
    <text evidence="3">The sequence shown here is derived from an EMBL/GenBank/DDBJ whole genome shotgun (WGS) entry which is preliminary data.</text>
</comment>
<keyword evidence="4" id="KW-1185">Reference proteome</keyword>
<protein>
    <submittedName>
        <fullName evidence="3">Uncharacterized protein</fullName>
    </submittedName>
</protein>
<sequence>MRSFVAIALFIASVVALPFPQGSPLIPTIPTDEVKEYVQDLTTEVGTTAKRDNDRTFFAPLSGDLDGISPLQHFGDVTIDPDLDHPTFGKRSSGDSQNGEVIAPLSGDLDGISPLQNFGDIDISPDLDHPTFGGSGKKGSGGILRRDSGDGDGETNASGDGVLDGMSPLQNFGEVDISPDLDHPTFGGSGKGGSLLRRDSGETSAPGAGDLDGISPLQNFGELEVGPDLDHPTFGKRAGGSGVGDGADGGAKTPDGGILDGISPLQNFGEVTVSPDLDHPTFGDLKRDVSPVPVQADDVTAIVNGVEDYDLD</sequence>
<dbReference type="KEGG" id="cput:CONPUDRAFT_144950"/>
<feature type="compositionally biased region" description="Gly residues" evidence="1">
    <location>
        <begin position="133"/>
        <end position="142"/>
    </location>
</feature>
<feature type="chain" id="PRO_5024454816" evidence="2">
    <location>
        <begin position="17"/>
        <end position="312"/>
    </location>
</feature>
<organism evidence="3 4">
    <name type="scientific">Coniophora puteana (strain RWD-64-598)</name>
    <name type="common">Brown rot fungus</name>
    <dbReference type="NCBI Taxonomy" id="741705"/>
    <lineage>
        <taxon>Eukaryota</taxon>
        <taxon>Fungi</taxon>
        <taxon>Dikarya</taxon>
        <taxon>Basidiomycota</taxon>
        <taxon>Agaricomycotina</taxon>
        <taxon>Agaricomycetes</taxon>
        <taxon>Agaricomycetidae</taxon>
        <taxon>Boletales</taxon>
        <taxon>Coniophorineae</taxon>
        <taxon>Coniophoraceae</taxon>
        <taxon>Coniophora</taxon>
    </lineage>
</organism>
<evidence type="ECO:0000256" key="2">
    <source>
        <dbReference type="SAM" id="SignalP"/>
    </source>
</evidence>
<evidence type="ECO:0000256" key="1">
    <source>
        <dbReference type="SAM" id="MobiDB-lite"/>
    </source>
</evidence>
<dbReference type="EMBL" id="JH711580">
    <property type="protein sequence ID" value="EIW79804.1"/>
    <property type="molecule type" value="Genomic_DNA"/>
</dbReference>
<reference evidence="4" key="1">
    <citation type="journal article" date="2012" name="Science">
        <title>The Paleozoic origin of enzymatic lignin decomposition reconstructed from 31 fungal genomes.</title>
        <authorList>
            <person name="Floudas D."/>
            <person name="Binder M."/>
            <person name="Riley R."/>
            <person name="Barry K."/>
            <person name="Blanchette R.A."/>
            <person name="Henrissat B."/>
            <person name="Martinez A.T."/>
            <person name="Otillar R."/>
            <person name="Spatafora J.W."/>
            <person name="Yadav J.S."/>
            <person name="Aerts A."/>
            <person name="Benoit I."/>
            <person name="Boyd A."/>
            <person name="Carlson A."/>
            <person name="Copeland A."/>
            <person name="Coutinho P.M."/>
            <person name="de Vries R.P."/>
            <person name="Ferreira P."/>
            <person name="Findley K."/>
            <person name="Foster B."/>
            <person name="Gaskell J."/>
            <person name="Glotzer D."/>
            <person name="Gorecki P."/>
            <person name="Heitman J."/>
            <person name="Hesse C."/>
            <person name="Hori C."/>
            <person name="Igarashi K."/>
            <person name="Jurgens J.A."/>
            <person name="Kallen N."/>
            <person name="Kersten P."/>
            <person name="Kohler A."/>
            <person name="Kuees U."/>
            <person name="Kumar T.K.A."/>
            <person name="Kuo A."/>
            <person name="LaButti K."/>
            <person name="Larrondo L.F."/>
            <person name="Lindquist E."/>
            <person name="Ling A."/>
            <person name="Lombard V."/>
            <person name="Lucas S."/>
            <person name="Lundell T."/>
            <person name="Martin R."/>
            <person name="McLaughlin D.J."/>
            <person name="Morgenstern I."/>
            <person name="Morin E."/>
            <person name="Murat C."/>
            <person name="Nagy L.G."/>
            <person name="Nolan M."/>
            <person name="Ohm R.A."/>
            <person name="Patyshakuliyeva A."/>
            <person name="Rokas A."/>
            <person name="Ruiz-Duenas F.J."/>
            <person name="Sabat G."/>
            <person name="Salamov A."/>
            <person name="Samejima M."/>
            <person name="Schmutz J."/>
            <person name="Slot J.C."/>
            <person name="St John F."/>
            <person name="Stenlid J."/>
            <person name="Sun H."/>
            <person name="Sun S."/>
            <person name="Syed K."/>
            <person name="Tsang A."/>
            <person name="Wiebenga A."/>
            <person name="Young D."/>
            <person name="Pisabarro A."/>
            <person name="Eastwood D.C."/>
            <person name="Martin F."/>
            <person name="Cullen D."/>
            <person name="Grigoriev I.V."/>
            <person name="Hibbett D.S."/>
        </authorList>
    </citation>
    <scope>NUCLEOTIDE SEQUENCE [LARGE SCALE GENOMIC DNA]</scope>
    <source>
        <strain evidence="4">RWD-64-598 SS2</strain>
    </source>
</reference>
<feature type="compositionally biased region" description="Gly residues" evidence="1">
    <location>
        <begin position="237"/>
        <end position="249"/>
    </location>
</feature>
<dbReference type="RefSeq" id="XP_007770147.1">
    <property type="nucleotide sequence ID" value="XM_007771957.1"/>
</dbReference>